<dbReference type="STRING" id="984262.SGRA_1475"/>
<evidence type="ECO:0000256" key="1">
    <source>
        <dbReference type="SAM" id="MobiDB-lite"/>
    </source>
</evidence>
<dbReference type="KEGG" id="sgn:SGRA_1475"/>
<evidence type="ECO:0000313" key="3">
    <source>
        <dbReference type="Proteomes" id="UP000007519"/>
    </source>
</evidence>
<protein>
    <submittedName>
        <fullName evidence="2">Uncharacterized protein</fullName>
    </submittedName>
</protein>
<dbReference type="Proteomes" id="UP000007519">
    <property type="component" value="Chromosome"/>
</dbReference>
<name>H6L7Y9_SAPGL</name>
<dbReference type="AlphaFoldDB" id="H6L7Y9"/>
<feature type="compositionally biased region" description="Polar residues" evidence="1">
    <location>
        <begin position="1"/>
        <end position="16"/>
    </location>
</feature>
<keyword evidence="3" id="KW-1185">Reference proteome</keyword>
<dbReference type="HOGENOM" id="CLU_2652371_0_0_10"/>
<gene>
    <name evidence="2" type="ordered locus">SGRA_1475</name>
</gene>
<dbReference type="EMBL" id="CP002831">
    <property type="protein sequence ID" value="AFC24210.1"/>
    <property type="molecule type" value="Genomic_DNA"/>
</dbReference>
<sequence>MAKSTPAQQKKVQNLSFGPFLIGSYRPRRGRRPRDGNWCGAAADPGAEAQRKPRRAEQTCEPVHSPAAEGGRPQKT</sequence>
<reference evidence="2 3" key="1">
    <citation type="journal article" date="2012" name="Stand. Genomic Sci.">
        <title>Complete genome sequencing and analysis of Saprospira grandis str. Lewin, a predatory marine bacterium.</title>
        <authorList>
            <person name="Saw J.H."/>
            <person name="Yuryev A."/>
            <person name="Kanbe M."/>
            <person name="Hou S."/>
            <person name="Young A.G."/>
            <person name="Aizawa S."/>
            <person name="Alam M."/>
        </authorList>
    </citation>
    <scope>NUCLEOTIDE SEQUENCE [LARGE SCALE GENOMIC DNA]</scope>
    <source>
        <strain evidence="2 3">Lewin</strain>
    </source>
</reference>
<feature type="region of interest" description="Disordered" evidence="1">
    <location>
        <begin position="1"/>
        <end position="76"/>
    </location>
</feature>
<proteinExistence type="predicted"/>
<accession>H6L7Y9</accession>
<organism evidence="2 3">
    <name type="scientific">Saprospira grandis (strain Lewin)</name>
    <dbReference type="NCBI Taxonomy" id="984262"/>
    <lineage>
        <taxon>Bacteria</taxon>
        <taxon>Pseudomonadati</taxon>
        <taxon>Bacteroidota</taxon>
        <taxon>Saprospiria</taxon>
        <taxon>Saprospirales</taxon>
        <taxon>Saprospiraceae</taxon>
        <taxon>Saprospira</taxon>
    </lineage>
</organism>
<feature type="compositionally biased region" description="Basic and acidic residues" evidence="1">
    <location>
        <begin position="49"/>
        <end position="58"/>
    </location>
</feature>
<evidence type="ECO:0000313" key="2">
    <source>
        <dbReference type="EMBL" id="AFC24210.1"/>
    </source>
</evidence>